<comment type="similarity">
    <text evidence="8">Belongs to the protein kinase superfamily. Ser/Thr protein kinase family. MAP kinase subfamily.</text>
</comment>
<dbReference type="GO" id="GO:0005524">
    <property type="term" value="F:ATP binding"/>
    <property type="evidence" value="ECO:0007669"/>
    <property type="project" value="UniProtKB-UniRule"/>
</dbReference>
<dbReference type="Gene3D" id="1.10.510.10">
    <property type="entry name" value="Transferase(Phosphotransferase) domain 1"/>
    <property type="match status" value="1"/>
</dbReference>
<dbReference type="EMBL" id="HBGD01005171">
    <property type="protein sequence ID" value="CAD9081040.1"/>
    <property type="molecule type" value="Transcribed_RNA"/>
</dbReference>
<dbReference type="InterPro" id="IPR017441">
    <property type="entry name" value="Protein_kinase_ATP_BS"/>
</dbReference>
<dbReference type="PANTHER" id="PTHR24055">
    <property type="entry name" value="MITOGEN-ACTIVATED PROTEIN KINASE"/>
    <property type="match status" value="1"/>
</dbReference>
<dbReference type="InterPro" id="IPR050117">
    <property type="entry name" value="MAPK"/>
</dbReference>
<dbReference type="FunFam" id="1.10.510.10:FF:000013">
    <property type="entry name" value="Mitogen-activated protein kinase"/>
    <property type="match status" value="1"/>
</dbReference>
<evidence type="ECO:0000256" key="6">
    <source>
        <dbReference type="PROSITE-ProRule" id="PRU10141"/>
    </source>
</evidence>
<keyword evidence="5 6" id="KW-0067">ATP-binding</keyword>
<comment type="activity regulation">
    <text evidence="8">Activated by threonine and tyrosine phosphorylation.</text>
</comment>
<evidence type="ECO:0000256" key="8">
    <source>
        <dbReference type="RuleBase" id="RU361165"/>
    </source>
</evidence>
<evidence type="ECO:0000256" key="4">
    <source>
        <dbReference type="ARBA" id="ARBA00022777"/>
    </source>
</evidence>
<organism evidence="10">
    <name type="scientific">Percolomonas cosmopolitus</name>
    <dbReference type="NCBI Taxonomy" id="63605"/>
    <lineage>
        <taxon>Eukaryota</taxon>
        <taxon>Discoba</taxon>
        <taxon>Heterolobosea</taxon>
        <taxon>Tetramitia</taxon>
        <taxon>Eutetramitia</taxon>
        <taxon>Percolomonadidae</taxon>
        <taxon>Percolomonas</taxon>
    </lineage>
</organism>
<accession>A0A7S1KQG8</accession>
<evidence type="ECO:0000256" key="7">
    <source>
        <dbReference type="RuleBase" id="RU000304"/>
    </source>
</evidence>
<name>A0A7S1KQG8_9EUKA</name>
<evidence type="ECO:0000313" key="10">
    <source>
        <dbReference type="EMBL" id="CAD9081040.1"/>
    </source>
</evidence>
<evidence type="ECO:0000256" key="3">
    <source>
        <dbReference type="ARBA" id="ARBA00022741"/>
    </source>
</evidence>
<dbReference type="PROSITE" id="PS00108">
    <property type="entry name" value="PROTEIN_KINASE_ST"/>
    <property type="match status" value="1"/>
</dbReference>
<dbReference type="PROSITE" id="PS50011">
    <property type="entry name" value="PROTEIN_KINASE_DOM"/>
    <property type="match status" value="1"/>
</dbReference>
<dbReference type="EC" id="2.7.11.24" evidence="8"/>
<dbReference type="InterPro" id="IPR008271">
    <property type="entry name" value="Ser/Thr_kinase_AS"/>
</dbReference>
<proteinExistence type="inferred from homology"/>
<keyword evidence="1 7" id="KW-0723">Serine/threonine-protein kinase</keyword>
<dbReference type="Pfam" id="PF00069">
    <property type="entry name" value="Pkinase"/>
    <property type="match status" value="1"/>
</dbReference>
<sequence length="359" mass="41844">MSSQHTSTQKLYKVNGTKFLVDRRYQIIKPIGYGAYGFVCSALDSESNTKVAIKKIPKVFQDLVDGKRILREIKLLRHFQHENIIQIKDICRIYDREHFQDIYIVNELMATDLHQVIRSKQNLTREHFQYFAYQILRGLKYIHSARVLHRDLKPSNILVNANCDVKICDFGLARGMQMQDSDMTEYVVTRWYRAPELLLMCQEYSEAIDIWSIGCILAEMIQRKPFFPGKNYLDQLNLITNVVGTPTSEDYQHVTHEEACQYLANLEYNAPKDIGRLLPNASPLEVDLITKMLIFNPEKRISTEEALKHPYFKGLHDPSDEPVASSTFTFEYDSKEISAQALRAMLHEEMLRFHSDLRQ</sequence>
<dbReference type="InterPro" id="IPR011009">
    <property type="entry name" value="Kinase-like_dom_sf"/>
</dbReference>
<dbReference type="CDD" id="cd07834">
    <property type="entry name" value="STKc_MAPK"/>
    <property type="match status" value="1"/>
</dbReference>
<reference evidence="10" key="1">
    <citation type="submission" date="2021-01" db="EMBL/GenBank/DDBJ databases">
        <authorList>
            <person name="Corre E."/>
            <person name="Pelletier E."/>
            <person name="Niang G."/>
            <person name="Scheremetjew M."/>
            <person name="Finn R."/>
            <person name="Kale V."/>
            <person name="Holt S."/>
            <person name="Cochrane G."/>
            <person name="Meng A."/>
            <person name="Brown T."/>
            <person name="Cohen L."/>
        </authorList>
    </citation>
    <scope>NUCLEOTIDE SEQUENCE</scope>
    <source>
        <strain evidence="10">WS</strain>
    </source>
</reference>
<dbReference type="AlphaFoldDB" id="A0A7S1KQG8"/>
<keyword evidence="2 8" id="KW-0808">Transferase</keyword>
<evidence type="ECO:0000256" key="2">
    <source>
        <dbReference type="ARBA" id="ARBA00022679"/>
    </source>
</evidence>
<comment type="cofactor">
    <cofactor evidence="8">
        <name>Mg(2+)</name>
        <dbReference type="ChEBI" id="CHEBI:18420"/>
    </cofactor>
</comment>
<dbReference type="Gene3D" id="3.30.200.20">
    <property type="entry name" value="Phosphorylase Kinase, domain 1"/>
    <property type="match status" value="1"/>
</dbReference>
<dbReference type="FunFam" id="3.30.200.20:FF:000046">
    <property type="entry name" value="Mitogen-activated protein kinase"/>
    <property type="match status" value="1"/>
</dbReference>
<feature type="domain" description="Protein kinase" evidence="9">
    <location>
        <begin position="25"/>
        <end position="312"/>
    </location>
</feature>
<evidence type="ECO:0000256" key="1">
    <source>
        <dbReference type="ARBA" id="ARBA00022527"/>
    </source>
</evidence>
<feature type="binding site" evidence="6">
    <location>
        <position position="55"/>
    </location>
    <ligand>
        <name>ATP</name>
        <dbReference type="ChEBI" id="CHEBI:30616"/>
    </ligand>
</feature>
<protein>
    <recommendedName>
        <fullName evidence="8">Mitogen-activated protein kinase</fullName>
        <ecNumber evidence="8">2.7.11.24</ecNumber>
    </recommendedName>
</protein>
<evidence type="ECO:0000259" key="9">
    <source>
        <dbReference type="PROSITE" id="PS50011"/>
    </source>
</evidence>
<keyword evidence="3 6" id="KW-0547">Nucleotide-binding</keyword>
<dbReference type="InterPro" id="IPR000719">
    <property type="entry name" value="Prot_kinase_dom"/>
</dbReference>
<dbReference type="PROSITE" id="PS01351">
    <property type="entry name" value="MAPK"/>
    <property type="match status" value="1"/>
</dbReference>
<dbReference type="SMART" id="SM00220">
    <property type="entry name" value="S_TKc"/>
    <property type="match status" value="1"/>
</dbReference>
<keyword evidence="4 8" id="KW-0418">Kinase</keyword>
<dbReference type="SUPFAM" id="SSF56112">
    <property type="entry name" value="Protein kinase-like (PK-like)"/>
    <property type="match status" value="1"/>
</dbReference>
<dbReference type="InterPro" id="IPR003527">
    <property type="entry name" value="MAP_kinase_CS"/>
</dbReference>
<dbReference type="GO" id="GO:0004707">
    <property type="term" value="F:MAP kinase activity"/>
    <property type="evidence" value="ECO:0007669"/>
    <property type="project" value="UniProtKB-EC"/>
</dbReference>
<gene>
    <name evidence="10" type="ORF">PCOS0759_LOCUS4280</name>
</gene>
<comment type="catalytic activity">
    <reaction evidence="8">
        <text>L-threonyl-[protein] + ATP = O-phospho-L-threonyl-[protein] + ADP + H(+)</text>
        <dbReference type="Rhea" id="RHEA:46608"/>
        <dbReference type="Rhea" id="RHEA-COMP:11060"/>
        <dbReference type="Rhea" id="RHEA-COMP:11605"/>
        <dbReference type="ChEBI" id="CHEBI:15378"/>
        <dbReference type="ChEBI" id="CHEBI:30013"/>
        <dbReference type="ChEBI" id="CHEBI:30616"/>
        <dbReference type="ChEBI" id="CHEBI:61977"/>
        <dbReference type="ChEBI" id="CHEBI:456216"/>
        <dbReference type="EC" id="2.7.11.24"/>
    </reaction>
</comment>
<evidence type="ECO:0000256" key="5">
    <source>
        <dbReference type="ARBA" id="ARBA00022840"/>
    </source>
</evidence>
<dbReference type="PROSITE" id="PS00107">
    <property type="entry name" value="PROTEIN_KINASE_ATP"/>
    <property type="match status" value="1"/>
</dbReference>
<keyword evidence="8" id="KW-0460">Magnesium</keyword>